<dbReference type="InterPro" id="IPR043502">
    <property type="entry name" value="DNA/RNA_pol_sf"/>
</dbReference>
<keyword evidence="5" id="KW-0234">DNA repair</keyword>
<protein>
    <recommendedName>
        <fullName evidence="8">UmuC domain-containing protein</fullName>
    </recommendedName>
</protein>
<sequence>MVVIPVVLHLDLDAFFIQVERHRLPTLRAPTPCALQQHQDIIAVSYEARALGVAKHMRPAEVRRRFPDVRLVHVATVGDSGKVTYRAYRQASKNIFTLVASHCATLEKARSVKCHYVEVEVEAALQDHLHAGREPLRDAREGQVSKTPLKLKLKQHSRNIFTLVASHCAALEKASIDEAFLGPSLDDLAPHLPPATRAAAAAAACAAADAPPHHEVDTPSPWSEGLRNQLLEAGGALAREIQAALSEQLQYECSIGVAENKLLARLAVRSAKPRGVHVLRPAAVSALLAATPFTRLQGYGAGSAAARAVAALGAIHLADLARLGAAALARAEGVGAAAAAALAAAGAGVDGSAVAPRPPPASIQSQPSVHEVDTSSGRRRRPSTHMYGGWRTTSLTPKPVAALCLGRPQDMLQPIGAHETERLRYHMAVLAADVLERAEFEPIGAHKTERMHFHMAVLAA</sequence>
<dbReference type="Proteomes" id="UP000664859">
    <property type="component" value="Unassembled WGS sequence"/>
</dbReference>
<accession>A0A835ZFL7</accession>
<evidence type="ECO:0000313" key="10">
    <source>
        <dbReference type="Proteomes" id="UP000664859"/>
    </source>
</evidence>
<dbReference type="OrthoDB" id="447129at2759"/>
<keyword evidence="10" id="KW-1185">Reference proteome</keyword>
<evidence type="ECO:0000259" key="8">
    <source>
        <dbReference type="PROSITE" id="PS50173"/>
    </source>
</evidence>
<evidence type="ECO:0000256" key="6">
    <source>
        <dbReference type="ARBA" id="ARBA00023242"/>
    </source>
</evidence>
<dbReference type="Pfam" id="PF00817">
    <property type="entry name" value="IMS"/>
    <property type="match status" value="2"/>
</dbReference>
<dbReference type="GO" id="GO:0035861">
    <property type="term" value="C:site of double-strand break"/>
    <property type="evidence" value="ECO:0007669"/>
    <property type="project" value="TreeGrafter"/>
</dbReference>
<name>A0A835ZFL7_9STRA</name>
<dbReference type="InterPro" id="IPR001126">
    <property type="entry name" value="UmuC"/>
</dbReference>
<dbReference type="GO" id="GO:0046872">
    <property type="term" value="F:metal ion binding"/>
    <property type="evidence" value="ECO:0007669"/>
    <property type="project" value="UniProtKB-KW"/>
</dbReference>
<organism evidence="9 10">
    <name type="scientific">Tribonema minus</name>
    <dbReference type="NCBI Taxonomy" id="303371"/>
    <lineage>
        <taxon>Eukaryota</taxon>
        <taxon>Sar</taxon>
        <taxon>Stramenopiles</taxon>
        <taxon>Ochrophyta</taxon>
        <taxon>PX clade</taxon>
        <taxon>Xanthophyceae</taxon>
        <taxon>Tribonematales</taxon>
        <taxon>Tribonemataceae</taxon>
        <taxon>Tribonema</taxon>
    </lineage>
</organism>
<dbReference type="Gene3D" id="3.30.70.270">
    <property type="match status" value="1"/>
</dbReference>
<reference evidence="9" key="1">
    <citation type="submission" date="2021-02" db="EMBL/GenBank/DDBJ databases">
        <title>First Annotated Genome of the Yellow-green Alga Tribonema minus.</title>
        <authorList>
            <person name="Mahan K.M."/>
        </authorList>
    </citation>
    <scope>NUCLEOTIDE SEQUENCE</scope>
    <source>
        <strain evidence="9">UTEX B ZZ1240</strain>
    </source>
</reference>
<dbReference type="GO" id="GO:0006281">
    <property type="term" value="P:DNA repair"/>
    <property type="evidence" value="ECO:0007669"/>
    <property type="project" value="UniProtKB-KW"/>
</dbReference>
<feature type="region of interest" description="Disordered" evidence="7">
    <location>
        <begin position="351"/>
        <end position="391"/>
    </location>
</feature>
<dbReference type="InterPro" id="IPR043128">
    <property type="entry name" value="Rev_trsase/Diguanyl_cyclase"/>
</dbReference>
<comment type="subcellular location">
    <subcellularLocation>
        <location evidence="1">Nucleus</location>
    </subcellularLocation>
</comment>
<evidence type="ECO:0000256" key="1">
    <source>
        <dbReference type="ARBA" id="ARBA00004123"/>
    </source>
</evidence>
<dbReference type="AlphaFoldDB" id="A0A835ZFL7"/>
<dbReference type="GO" id="GO:0005657">
    <property type="term" value="C:replication fork"/>
    <property type="evidence" value="ECO:0007669"/>
    <property type="project" value="TreeGrafter"/>
</dbReference>
<keyword evidence="3" id="KW-0479">Metal-binding</keyword>
<evidence type="ECO:0000256" key="3">
    <source>
        <dbReference type="ARBA" id="ARBA00022723"/>
    </source>
</evidence>
<evidence type="ECO:0000313" key="9">
    <source>
        <dbReference type="EMBL" id="KAG5192810.1"/>
    </source>
</evidence>
<dbReference type="PANTHER" id="PTHR45873">
    <property type="entry name" value="DNA POLYMERASE ETA"/>
    <property type="match status" value="1"/>
</dbReference>
<evidence type="ECO:0000256" key="7">
    <source>
        <dbReference type="SAM" id="MobiDB-lite"/>
    </source>
</evidence>
<feature type="domain" description="UmuC" evidence="8">
    <location>
        <begin position="7"/>
        <end position="300"/>
    </location>
</feature>
<dbReference type="GO" id="GO:0042276">
    <property type="term" value="P:error-prone translesion synthesis"/>
    <property type="evidence" value="ECO:0007669"/>
    <property type="project" value="TreeGrafter"/>
</dbReference>
<keyword evidence="2" id="KW-0808">Transferase</keyword>
<comment type="caution">
    <text evidence="9">The sequence shown here is derived from an EMBL/GenBank/DDBJ whole genome shotgun (WGS) entry which is preliminary data.</text>
</comment>
<evidence type="ECO:0000256" key="2">
    <source>
        <dbReference type="ARBA" id="ARBA00022679"/>
    </source>
</evidence>
<evidence type="ECO:0000256" key="5">
    <source>
        <dbReference type="ARBA" id="ARBA00023204"/>
    </source>
</evidence>
<keyword evidence="6" id="KW-0539">Nucleus</keyword>
<proteinExistence type="predicted"/>
<evidence type="ECO:0000256" key="4">
    <source>
        <dbReference type="ARBA" id="ARBA00022763"/>
    </source>
</evidence>
<dbReference type="InterPro" id="IPR052230">
    <property type="entry name" value="DNA_polymerase_eta"/>
</dbReference>
<dbReference type="Gene3D" id="3.40.1170.60">
    <property type="match status" value="1"/>
</dbReference>
<keyword evidence="4" id="KW-0227">DNA damage</keyword>
<dbReference type="PANTHER" id="PTHR45873:SF1">
    <property type="entry name" value="DNA POLYMERASE ETA"/>
    <property type="match status" value="1"/>
</dbReference>
<dbReference type="SUPFAM" id="SSF56672">
    <property type="entry name" value="DNA/RNA polymerases"/>
    <property type="match status" value="1"/>
</dbReference>
<dbReference type="GO" id="GO:0003887">
    <property type="term" value="F:DNA-directed DNA polymerase activity"/>
    <property type="evidence" value="ECO:0007669"/>
    <property type="project" value="TreeGrafter"/>
</dbReference>
<dbReference type="GO" id="GO:0009314">
    <property type="term" value="P:response to radiation"/>
    <property type="evidence" value="ECO:0007669"/>
    <property type="project" value="TreeGrafter"/>
</dbReference>
<gene>
    <name evidence="9" type="ORF">JKP88DRAFT_242676</name>
</gene>
<dbReference type="EMBL" id="JAFCMP010000002">
    <property type="protein sequence ID" value="KAG5192810.1"/>
    <property type="molecule type" value="Genomic_DNA"/>
</dbReference>
<dbReference type="GO" id="GO:0005634">
    <property type="term" value="C:nucleus"/>
    <property type="evidence" value="ECO:0007669"/>
    <property type="project" value="UniProtKB-SubCell"/>
</dbReference>
<dbReference type="PROSITE" id="PS50173">
    <property type="entry name" value="UMUC"/>
    <property type="match status" value="1"/>
</dbReference>